<keyword evidence="3 9" id="KW-1003">Cell membrane</keyword>
<dbReference type="PROSITE" id="PS50058">
    <property type="entry name" value="G_PROTEIN_GAMMA"/>
    <property type="match status" value="1"/>
</dbReference>
<reference evidence="12" key="2">
    <citation type="submission" date="2025-08" db="UniProtKB">
        <authorList>
            <consortium name="Ensembl"/>
        </authorList>
    </citation>
    <scope>IDENTIFICATION</scope>
</reference>
<dbReference type="GO" id="GO:0007186">
    <property type="term" value="P:G protein-coupled receptor signaling pathway"/>
    <property type="evidence" value="ECO:0007669"/>
    <property type="project" value="InterPro"/>
</dbReference>
<dbReference type="SUPFAM" id="SSF48670">
    <property type="entry name" value="Transducin (heterotrimeric G protein), gamma chain"/>
    <property type="match status" value="1"/>
</dbReference>
<gene>
    <name evidence="12" type="primary">LOC110255211</name>
</gene>
<evidence type="ECO:0000313" key="12">
    <source>
        <dbReference type="Ensembl" id="ENSSSCP00070019334.1"/>
    </source>
</evidence>
<dbReference type="Pfam" id="PF00631">
    <property type="entry name" value="G-gamma"/>
    <property type="match status" value="1"/>
</dbReference>
<feature type="region of interest" description="Disordered" evidence="10">
    <location>
        <begin position="1"/>
        <end position="76"/>
    </location>
</feature>
<keyword evidence="8" id="KW-0636">Prenylation</keyword>
<evidence type="ECO:0000256" key="3">
    <source>
        <dbReference type="ARBA" id="ARBA00022475"/>
    </source>
</evidence>
<keyword evidence="5 9" id="KW-0472">Membrane</keyword>
<comment type="subcellular location">
    <subcellularLocation>
        <location evidence="1 9">Cell membrane</location>
        <topology evidence="1 9">Lipid-anchor</topology>
        <orientation evidence="1 9">Cytoplasmic side</orientation>
    </subcellularLocation>
</comment>
<dbReference type="InterPro" id="IPR015898">
    <property type="entry name" value="G-protein_gamma-like_dom"/>
</dbReference>
<reference evidence="13" key="1">
    <citation type="submission" date="2017-08" db="EMBL/GenBank/DDBJ databases">
        <title>USMARCv1.0.</title>
        <authorList>
            <person name="Hannum G.I."/>
            <person name="Koren S."/>
            <person name="Schroeder S.G."/>
            <person name="Chin S.C."/>
            <person name="Nonneman D.J."/>
            <person name="Becker S.A."/>
            <person name="Rosen B.D."/>
            <person name="Bickhart D.M."/>
            <person name="Putnam N.H."/>
            <person name="Green R.E."/>
            <person name="Tuggle C.K."/>
            <person name="Liu H."/>
            <person name="Rohrer G.A."/>
            <person name="Warr A."/>
            <person name="Hall R."/>
            <person name="Kim K."/>
            <person name="Hume D.A."/>
            <person name="Talbot R."/>
            <person name="Chow W."/>
            <person name="Howe K."/>
            <person name="Schwartz A.S."/>
            <person name="Watson M."/>
            <person name="Archibald A.L."/>
            <person name="Phillippy A.M."/>
            <person name="Smith T.P.L."/>
        </authorList>
    </citation>
    <scope>NUCLEOTIDE SEQUENCE [LARGE SCALE GENOMIC DNA]</scope>
</reference>
<feature type="domain" description="G protein gamma" evidence="11">
    <location>
        <begin position="167"/>
        <end position="235"/>
    </location>
</feature>
<keyword evidence="6 9" id="KW-0807">Transducer</keyword>
<organism evidence="12 13">
    <name type="scientific">Sus scrofa</name>
    <name type="common">Pig</name>
    <dbReference type="NCBI Taxonomy" id="9823"/>
    <lineage>
        <taxon>Eukaryota</taxon>
        <taxon>Metazoa</taxon>
        <taxon>Chordata</taxon>
        <taxon>Craniata</taxon>
        <taxon>Vertebrata</taxon>
        <taxon>Euteleostomi</taxon>
        <taxon>Mammalia</taxon>
        <taxon>Eutheria</taxon>
        <taxon>Laurasiatheria</taxon>
        <taxon>Artiodactyla</taxon>
        <taxon>Suina</taxon>
        <taxon>Suidae</taxon>
        <taxon>Sus</taxon>
    </lineage>
</organism>
<proteinExistence type="inferred from homology"/>
<accession>A0A4X1TVB0</accession>
<dbReference type="InterPro" id="IPR001770">
    <property type="entry name" value="G-protein_gamma"/>
</dbReference>
<dbReference type="Gene3D" id="4.10.260.10">
    <property type="entry name" value="Transducin (heterotrimeric G protein), gamma chain"/>
    <property type="match status" value="1"/>
</dbReference>
<feature type="compositionally biased region" description="Basic and acidic residues" evidence="10">
    <location>
        <begin position="62"/>
        <end position="74"/>
    </location>
</feature>
<dbReference type="InterPro" id="IPR036284">
    <property type="entry name" value="GGL_sf"/>
</dbReference>
<evidence type="ECO:0000313" key="13">
    <source>
        <dbReference type="Proteomes" id="UP000314985"/>
    </source>
</evidence>
<dbReference type="SMART" id="SM01224">
    <property type="entry name" value="G_gamma"/>
    <property type="match status" value="1"/>
</dbReference>
<evidence type="ECO:0000256" key="1">
    <source>
        <dbReference type="ARBA" id="ARBA00004342"/>
    </source>
</evidence>
<comment type="similarity">
    <text evidence="2 9">Belongs to the G protein gamma family.</text>
</comment>
<dbReference type="SMART" id="SM00224">
    <property type="entry name" value="GGL"/>
    <property type="match status" value="1"/>
</dbReference>
<keyword evidence="7 9" id="KW-0449">Lipoprotein</keyword>
<dbReference type="Proteomes" id="UP000314985">
    <property type="component" value="Unassembled WGS sequence"/>
</dbReference>
<dbReference type="PANTHER" id="PTHR13809">
    <property type="entry name" value="GUANINE NUCLEOTIDE-BINDING PROTEIN GAMMA SUBUNIT"/>
    <property type="match status" value="1"/>
</dbReference>
<dbReference type="GO" id="GO:0031681">
    <property type="term" value="F:G-protein beta-subunit binding"/>
    <property type="evidence" value="ECO:0007669"/>
    <property type="project" value="InterPro"/>
</dbReference>
<evidence type="ECO:0000256" key="6">
    <source>
        <dbReference type="ARBA" id="ARBA00023224"/>
    </source>
</evidence>
<dbReference type="CDD" id="cd00068">
    <property type="entry name" value="GGL"/>
    <property type="match status" value="1"/>
</dbReference>
<evidence type="ECO:0000256" key="10">
    <source>
        <dbReference type="SAM" id="MobiDB-lite"/>
    </source>
</evidence>
<dbReference type="AlphaFoldDB" id="A0A4X1TVB0"/>
<evidence type="ECO:0000256" key="2">
    <source>
        <dbReference type="ARBA" id="ARBA00007431"/>
    </source>
</evidence>
<name>A0A4X1TVB0_PIG</name>
<comment type="subunit">
    <text evidence="9">G proteins are composed of 3 units; alpha, beta and gamma.</text>
</comment>
<keyword evidence="4" id="KW-0488">Methylation</keyword>
<dbReference type="GO" id="GO:0005834">
    <property type="term" value="C:heterotrimeric G-protein complex"/>
    <property type="evidence" value="ECO:0007669"/>
    <property type="project" value="InterPro"/>
</dbReference>
<evidence type="ECO:0000259" key="11">
    <source>
        <dbReference type="PROSITE" id="PS50058"/>
    </source>
</evidence>
<evidence type="ECO:0000256" key="5">
    <source>
        <dbReference type="ARBA" id="ARBA00023136"/>
    </source>
</evidence>
<dbReference type="FunFam" id="4.10.260.10:FF:000001">
    <property type="entry name" value="Guanine nucleotide-binding protein subunit gamma"/>
    <property type="match status" value="1"/>
</dbReference>
<evidence type="ECO:0000256" key="7">
    <source>
        <dbReference type="ARBA" id="ARBA00023288"/>
    </source>
</evidence>
<evidence type="ECO:0000256" key="4">
    <source>
        <dbReference type="ARBA" id="ARBA00022481"/>
    </source>
</evidence>
<dbReference type="Ensembl" id="ENSSSCT00070023368.1">
    <property type="protein sequence ID" value="ENSSSCP00070019334.1"/>
    <property type="gene ID" value="ENSSSCG00070011987.1"/>
</dbReference>
<protein>
    <recommendedName>
        <fullName evidence="9">Guanine nucleotide-binding protein subunit gamma</fullName>
    </recommendedName>
</protein>
<evidence type="ECO:0000256" key="8">
    <source>
        <dbReference type="ARBA" id="ARBA00023289"/>
    </source>
</evidence>
<sequence length="235" mass="25214">MEPELGEPCKGKLWGLNGGHSGSPGLASLGRKNSLRAGSEVGKQRAWGRRQGKGSLQGWRVRTREMGSKPEPEGVPRGMGLMPGEGGCRGPAVVAVLEAQAAGWAWNLEPMISLGVRDLGFQTICFIQRLSADQEPGGSNPILSGLGTSGLKCTLLLGRTWSLRGRMAQDLSEKELLKMEVEQLKKEVKTPRALISKTGKEIKDYVEAEAGNDPLLKGIPEDKNPFKEKGGCLIS</sequence>
<evidence type="ECO:0000256" key="9">
    <source>
        <dbReference type="RuleBase" id="RU004973"/>
    </source>
</evidence>
<comment type="function">
    <text evidence="9">Guanine nucleotide-binding proteins (G proteins) are involved as a modulator or transducer in various transmembrane signaling systems. The beta and gamma chains are required for the GTPase activity, for replacement of GDP by GTP, and for G protein-effector interaction.</text>
</comment>
<dbReference type="PRINTS" id="PR00321">
    <property type="entry name" value="GPROTEING"/>
</dbReference>